<keyword evidence="1" id="KW-0677">Repeat</keyword>
<dbReference type="Pfam" id="PF24883">
    <property type="entry name" value="NPHP3_N"/>
    <property type="match status" value="1"/>
</dbReference>
<dbReference type="InterPro" id="IPR002110">
    <property type="entry name" value="Ankyrin_rpt"/>
</dbReference>
<accession>A0A0M8PAR9</accession>
<proteinExistence type="predicted"/>
<dbReference type="SUPFAM" id="SSF52540">
    <property type="entry name" value="P-loop containing nucleoside triphosphate hydrolases"/>
    <property type="match status" value="1"/>
</dbReference>
<dbReference type="GO" id="GO:0006508">
    <property type="term" value="P:proteolysis"/>
    <property type="evidence" value="ECO:0007669"/>
    <property type="project" value="InterPro"/>
</dbReference>
<evidence type="ECO:0000313" key="6">
    <source>
        <dbReference type="Proteomes" id="UP000037696"/>
    </source>
</evidence>
<dbReference type="Gene3D" id="3.40.50.1580">
    <property type="entry name" value="Nucleoside phosphorylase domain"/>
    <property type="match status" value="1"/>
</dbReference>
<evidence type="ECO:0000256" key="1">
    <source>
        <dbReference type="ARBA" id="ARBA00022737"/>
    </source>
</evidence>
<feature type="repeat" description="ANK" evidence="2">
    <location>
        <begin position="953"/>
        <end position="985"/>
    </location>
</feature>
<keyword evidence="2" id="KW-0040">ANK repeat</keyword>
<evidence type="ECO:0000256" key="2">
    <source>
        <dbReference type="PROSITE-ProRule" id="PRU00023"/>
    </source>
</evidence>
<evidence type="ECO:0000313" key="5">
    <source>
        <dbReference type="EMBL" id="KOS44231.1"/>
    </source>
</evidence>
<sequence>MSQEGAFMSRENYTVGWVCALPKEMVAATAMLDEVHPPLSQPLHDSNNYRLGRIGHHNIVIACLPLGVIGNNSSATVATRLTSTFPRIRVGLMVGIGGGVPTAVRLGDVVVSAPEDSHGGVIQWDFGKAEQGQGFRRVGSLDSPPTILKTTLAALRVRHEMEGPQIPEFLDTMERKWPRLAPKYTRRETLEDTLFPSEYQHVDTKPDQLGDDQLQSCSSCDYSKAIRRIPRDMRVHYGLIASGNQVIKDGKFRDEVNSQLGGKVLCFEMESAGLMNDFRCIVIRGICDYADSHKNKAWQEYAAAVAAATAKEFLLLVPGQELAIMPPMVKVLDHVEQIQFDMTSMKDVLQDLDDADLLQRISDLDTAADHKRARSKHVPTTGEWLLQDDSYISWAHGNERLLWLYGIPGSGKTMLSSTVINNLQKTYQHDQGTRVAFFYFDVTDSRKRTAEGCIRSILRQISAPRPPEAVKALYVRARRISTQPTVASILCVLKEILKSLKRCFMVIDGLDECDDIGTFLETLVSINAVATVNLLVTSPLWPSIQRAMSTRGAIRIEIEMSRIEKDVHTYTHQRLYGKAEFSGRWPKELKKRIHQSLVLKAAGLFRLAECQLREIERCYSYHDLEVALHTLPTSLGNIYDQMLDQIPLKRRKQAQFLLMWLAFPMRPLLLEEASELFALKFNGTSPRLDPRRRVLDPQGILSICPGVITVAHKDSGKPDDSSGQLVVKLAHASVKDYLISCGSSPDESKKWYSLDENLTHHSIAITCLHYLSQLNTPNAITSKLQGDYPLAQYAAQFWPSHARLASAKDGFRLQLLMEDVFVFHENVFTNWIRIHDLDEPWRTRTKPLDVSFTPFLPSPLYIASLIGLDTVVSCILSNEPEILTTEGVYGNALHAAAAKGHSRVVKLLLNSSVPVDTTGLYGTALQTAAYEGQAGVCHVLLNSNADIHARSDEFGNPLEAAIYGGHIEVVQILLDRGADITKPGRHYVDSLHTACTLGNLDIVELLLDQRKINPLSQSYNLALQTSSDRGFSQIYALLQTFGPDPKARDELYGTALHAAVADGYTQIVKLMLEQKQGDINAVNEEHGTPLCIASTTGNEEIVQLLLNSGANPRIQCSAGTPLHIASSLGHLGVAKTLLKTTKASMINSIGGNFGTPLQAACYRGHVEVAKLLLHSGADPNLPAGRYISALHAAACGICLSAHAQTETVQVLLDYGADVNIVSEEFGTPVQAALSCGNFRVVKLLERYGG</sequence>
<dbReference type="PROSITE" id="PS50088">
    <property type="entry name" value="ANK_REPEAT"/>
    <property type="match status" value="3"/>
</dbReference>
<dbReference type="PANTHER" id="PTHR46082">
    <property type="entry name" value="ATP/GTP-BINDING PROTEIN-RELATED"/>
    <property type="match status" value="1"/>
</dbReference>
<dbReference type="PROSITE" id="PS50297">
    <property type="entry name" value="ANK_REP_REGION"/>
    <property type="match status" value="3"/>
</dbReference>
<dbReference type="AlphaFoldDB" id="A0A0M8PAR9"/>
<feature type="repeat" description="ANK" evidence="2">
    <location>
        <begin position="1152"/>
        <end position="1184"/>
    </location>
</feature>
<dbReference type="InterPro" id="IPR056884">
    <property type="entry name" value="NPHP3-like_N"/>
</dbReference>
<dbReference type="InterPro" id="IPR001995">
    <property type="entry name" value="Peptidase_A2_cat"/>
</dbReference>
<dbReference type="STRING" id="229535.A0A0M8PAR9"/>
<dbReference type="Gene3D" id="3.40.50.300">
    <property type="entry name" value="P-loop containing nucleotide triphosphate hydrolases"/>
    <property type="match status" value="1"/>
</dbReference>
<feature type="domain" description="Peptidase A2" evidence="3">
    <location>
        <begin position="1208"/>
        <end position="1249"/>
    </location>
</feature>
<dbReference type="Pfam" id="PF13637">
    <property type="entry name" value="Ank_4"/>
    <property type="match status" value="1"/>
</dbReference>
<dbReference type="InterPro" id="IPR036770">
    <property type="entry name" value="Ankyrin_rpt-contain_sf"/>
</dbReference>
<comment type="caution">
    <text evidence="5">The sequence shown here is derived from an EMBL/GenBank/DDBJ whole genome shotgun (WGS) entry which is preliminary data.</text>
</comment>
<dbReference type="PROSITE" id="PS50837">
    <property type="entry name" value="NACHT"/>
    <property type="match status" value="1"/>
</dbReference>
<dbReference type="InterPro" id="IPR007111">
    <property type="entry name" value="NACHT_NTPase"/>
</dbReference>
<dbReference type="PROSITE" id="PS50175">
    <property type="entry name" value="ASP_PROT_RETROV"/>
    <property type="match status" value="1"/>
</dbReference>
<organism evidence="5 6">
    <name type="scientific">Penicillium nordicum</name>
    <dbReference type="NCBI Taxonomy" id="229535"/>
    <lineage>
        <taxon>Eukaryota</taxon>
        <taxon>Fungi</taxon>
        <taxon>Dikarya</taxon>
        <taxon>Ascomycota</taxon>
        <taxon>Pezizomycotina</taxon>
        <taxon>Eurotiomycetes</taxon>
        <taxon>Eurotiomycetidae</taxon>
        <taxon>Eurotiales</taxon>
        <taxon>Aspergillaceae</taxon>
        <taxon>Penicillium</taxon>
    </lineage>
</organism>
<dbReference type="SMART" id="SM00248">
    <property type="entry name" value="ANK"/>
    <property type="match status" value="10"/>
</dbReference>
<dbReference type="SUPFAM" id="SSF53167">
    <property type="entry name" value="Purine and uridine phosphorylases"/>
    <property type="match status" value="1"/>
</dbReference>
<dbReference type="GO" id="GO:0004190">
    <property type="term" value="F:aspartic-type endopeptidase activity"/>
    <property type="evidence" value="ECO:0007669"/>
    <property type="project" value="InterPro"/>
</dbReference>
<dbReference type="InterPro" id="IPR027417">
    <property type="entry name" value="P-loop_NTPase"/>
</dbReference>
<dbReference type="GO" id="GO:0009116">
    <property type="term" value="P:nucleoside metabolic process"/>
    <property type="evidence" value="ECO:0007669"/>
    <property type="project" value="InterPro"/>
</dbReference>
<dbReference type="InterPro" id="IPR054471">
    <property type="entry name" value="GPIID_WHD"/>
</dbReference>
<evidence type="ECO:0008006" key="7">
    <source>
        <dbReference type="Google" id="ProtNLM"/>
    </source>
</evidence>
<dbReference type="Pfam" id="PF12796">
    <property type="entry name" value="Ank_2"/>
    <property type="match status" value="4"/>
</dbReference>
<name>A0A0M8PAR9_9EURO</name>
<dbReference type="OrthoDB" id="1577640at2759"/>
<gene>
    <name evidence="5" type="ORF">ACN38_g4862</name>
</gene>
<dbReference type="SUPFAM" id="SSF48403">
    <property type="entry name" value="Ankyrin repeat"/>
    <property type="match status" value="1"/>
</dbReference>
<protein>
    <recommendedName>
        <fullName evidence="7">NACHT domain-containing protein</fullName>
    </recommendedName>
</protein>
<dbReference type="InterPro" id="IPR035994">
    <property type="entry name" value="Nucleoside_phosphorylase_sf"/>
</dbReference>
<dbReference type="Proteomes" id="UP000037696">
    <property type="component" value="Unassembled WGS sequence"/>
</dbReference>
<evidence type="ECO:0000259" key="3">
    <source>
        <dbReference type="PROSITE" id="PS50175"/>
    </source>
</evidence>
<feature type="repeat" description="ANK" evidence="2">
    <location>
        <begin position="1085"/>
        <end position="1117"/>
    </location>
</feature>
<dbReference type="Pfam" id="PF22939">
    <property type="entry name" value="WHD_GPIID"/>
    <property type="match status" value="1"/>
</dbReference>
<dbReference type="InterPro" id="IPR053137">
    <property type="entry name" value="NLR-like"/>
</dbReference>
<dbReference type="EMBL" id="LHQQ01000065">
    <property type="protein sequence ID" value="KOS44231.1"/>
    <property type="molecule type" value="Genomic_DNA"/>
</dbReference>
<dbReference type="PANTHER" id="PTHR46082:SF11">
    <property type="entry name" value="AAA+ ATPASE DOMAIN-CONTAINING PROTEIN-RELATED"/>
    <property type="match status" value="1"/>
</dbReference>
<reference evidence="5 6" key="1">
    <citation type="submission" date="2015-08" db="EMBL/GenBank/DDBJ databases">
        <title>Genome sequencing of Penicillium nordicum.</title>
        <authorList>
            <person name="Nguyen H.D."/>
            <person name="Seifert K.A."/>
        </authorList>
    </citation>
    <scope>NUCLEOTIDE SEQUENCE [LARGE SCALE GENOMIC DNA]</scope>
    <source>
        <strain evidence="5 6">DAOMC 185683</strain>
    </source>
</reference>
<dbReference type="Gene3D" id="1.25.40.20">
    <property type="entry name" value="Ankyrin repeat-containing domain"/>
    <property type="match status" value="2"/>
</dbReference>
<dbReference type="PRINTS" id="PR01415">
    <property type="entry name" value="ANKYRIN"/>
</dbReference>
<keyword evidence="6" id="KW-1185">Reference proteome</keyword>
<evidence type="ECO:0000259" key="4">
    <source>
        <dbReference type="PROSITE" id="PS50837"/>
    </source>
</evidence>
<feature type="domain" description="NACHT" evidence="4">
    <location>
        <begin position="400"/>
        <end position="538"/>
    </location>
</feature>